<evidence type="ECO:0000313" key="4">
    <source>
        <dbReference type="Proteomes" id="UP001596087"/>
    </source>
</evidence>
<organism evidence="3 4">
    <name type="scientific">Nocardioides taihuensis</name>
    <dbReference type="NCBI Taxonomy" id="1835606"/>
    <lineage>
        <taxon>Bacteria</taxon>
        <taxon>Bacillati</taxon>
        <taxon>Actinomycetota</taxon>
        <taxon>Actinomycetes</taxon>
        <taxon>Propionibacteriales</taxon>
        <taxon>Nocardioidaceae</taxon>
        <taxon>Nocardioides</taxon>
    </lineage>
</organism>
<comment type="caution">
    <text evidence="3">The sequence shown here is derived from an EMBL/GenBank/DDBJ whole genome shotgun (WGS) entry which is preliminary data.</text>
</comment>
<evidence type="ECO:0000313" key="3">
    <source>
        <dbReference type="EMBL" id="MFC5175078.1"/>
    </source>
</evidence>
<dbReference type="Pfam" id="PF13400">
    <property type="entry name" value="Tad"/>
    <property type="match status" value="1"/>
</dbReference>
<dbReference type="EMBL" id="JBHSKD010000002">
    <property type="protein sequence ID" value="MFC5175078.1"/>
    <property type="molecule type" value="Genomic_DNA"/>
</dbReference>
<name>A0ABW0BD20_9ACTN</name>
<evidence type="ECO:0000256" key="1">
    <source>
        <dbReference type="SAM" id="Phobius"/>
    </source>
</evidence>
<dbReference type="RefSeq" id="WP_378585296.1">
    <property type="nucleotide sequence ID" value="NZ_JBHSKD010000002.1"/>
</dbReference>
<protein>
    <submittedName>
        <fullName evidence="3">Pilus assembly protein TadG-related protein</fullName>
    </submittedName>
</protein>
<gene>
    <name evidence="3" type="ORF">ACFPGP_00250</name>
</gene>
<keyword evidence="1" id="KW-0812">Transmembrane</keyword>
<sequence>MEGTRMMRRTRDERGSISLWMVTASFVMMVLVGLAVDLGGQIHAKQRAHNVAAEAARAGGEQVEAGPAIEGRYVSVDTAAARTAAQEYLAAAGVAGTVTVTGGDTVHVEVTDTYTPKFLSFIGIGDLTVTSDASARIVRSLGGTEQ</sequence>
<keyword evidence="4" id="KW-1185">Reference proteome</keyword>
<feature type="transmembrane region" description="Helical" evidence="1">
    <location>
        <begin position="17"/>
        <end position="38"/>
    </location>
</feature>
<evidence type="ECO:0000259" key="2">
    <source>
        <dbReference type="Pfam" id="PF13400"/>
    </source>
</evidence>
<keyword evidence="1" id="KW-1133">Transmembrane helix</keyword>
<reference evidence="4" key="1">
    <citation type="journal article" date="2019" name="Int. J. Syst. Evol. Microbiol.">
        <title>The Global Catalogue of Microorganisms (GCM) 10K type strain sequencing project: providing services to taxonomists for standard genome sequencing and annotation.</title>
        <authorList>
            <consortium name="The Broad Institute Genomics Platform"/>
            <consortium name="The Broad Institute Genome Sequencing Center for Infectious Disease"/>
            <person name="Wu L."/>
            <person name="Ma J."/>
        </authorList>
    </citation>
    <scope>NUCLEOTIDE SEQUENCE [LARGE SCALE GENOMIC DNA]</scope>
    <source>
        <strain evidence="4">DFY41</strain>
    </source>
</reference>
<keyword evidence="1" id="KW-0472">Membrane</keyword>
<dbReference type="Proteomes" id="UP001596087">
    <property type="component" value="Unassembled WGS sequence"/>
</dbReference>
<dbReference type="InterPro" id="IPR028087">
    <property type="entry name" value="Tad_N"/>
</dbReference>
<feature type="domain" description="Putative Flp pilus-assembly TadG-like N-terminal" evidence="2">
    <location>
        <begin position="15"/>
        <end position="60"/>
    </location>
</feature>
<accession>A0ABW0BD20</accession>
<proteinExistence type="predicted"/>